<feature type="domain" description="HTH asnC-type" evidence="4">
    <location>
        <begin position="7"/>
        <end position="68"/>
    </location>
</feature>
<dbReference type="RefSeq" id="WP_073039646.1">
    <property type="nucleotide sequence ID" value="NZ_FQUO01000002.1"/>
</dbReference>
<dbReference type="Gene3D" id="3.30.70.920">
    <property type="match status" value="1"/>
</dbReference>
<name>A0A1M4UX47_9BACT</name>
<dbReference type="Proteomes" id="UP000184368">
    <property type="component" value="Unassembled WGS sequence"/>
</dbReference>
<organism evidence="5 6">
    <name type="scientific">Cnuella takakiae</name>
    <dbReference type="NCBI Taxonomy" id="1302690"/>
    <lineage>
        <taxon>Bacteria</taxon>
        <taxon>Pseudomonadati</taxon>
        <taxon>Bacteroidota</taxon>
        <taxon>Chitinophagia</taxon>
        <taxon>Chitinophagales</taxon>
        <taxon>Chitinophagaceae</taxon>
        <taxon>Cnuella</taxon>
    </lineage>
</organism>
<dbReference type="InterPro" id="IPR011008">
    <property type="entry name" value="Dimeric_a/b-barrel"/>
</dbReference>
<dbReference type="PANTHER" id="PTHR43413:SF6">
    <property type="entry name" value="REGULATORY PROTEIN ASNC"/>
    <property type="match status" value="1"/>
</dbReference>
<evidence type="ECO:0000256" key="3">
    <source>
        <dbReference type="ARBA" id="ARBA00023163"/>
    </source>
</evidence>
<dbReference type="STRING" id="1302690.BUE76_13335"/>
<reference evidence="5 6" key="1">
    <citation type="submission" date="2016-11" db="EMBL/GenBank/DDBJ databases">
        <authorList>
            <person name="Jaros S."/>
            <person name="Januszkiewicz K."/>
            <person name="Wedrychowicz H."/>
        </authorList>
    </citation>
    <scope>NUCLEOTIDE SEQUENCE [LARGE SCALE GENOMIC DNA]</scope>
    <source>
        <strain evidence="5 6">DSM 26897</strain>
    </source>
</reference>
<dbReference type="InterPro" id="IPR036388">
    <property type="entry name" value="WH-like_DNA-bd_sf"/>
</dbReference>
<protein>
    <submittedName>
        <fullName evidence="5">Transcriptional regulator, AsnC family</fullName>
    </submittedName>
</protein>
<dbReference type="InterPro" id="IPR019888">
    <property type="entry name" value="Tscrpt_reg_AsnC-like"/>
</dbReference>
<keyword evidence="2" id="KW-0238">DNA-binding</keyword>
<dbReference type="CDD" id="cd00090">
    <property type="entry name" value="HTH_ARSR"/>
    <property type="match status" value="1"/>
</dbReference>
<dbReference type="GO" id="GO:0043565">
    <property type="term" value="F:sequence-specific DNA binding"/>
    <property type="evidence" value="ECO:0007669"/>
    <property type="project" value="InterPro"/>
</dbReference>
<evidence type="ECO:0000256" key="1">
    <source>
        <dbReference type="ARBA" id="ARBA00023015"/>
    </source>
</evidence>
<dbReference type="Gene3D" id="1.10.10.10">
    <property type="entry name" value="Winged helix-like DNA-binding domain superfamily/Winged helix DNA-binding domain"/>
    <property type="match status" value="1"/>
</dbReference>
<evidence type="ECO:0000259" key="4">
    <source>
        <dbReference type="PROSITE" id="PS50956"/>
    </source>
</evidence>
<dbReference type="InterPro" id="IPR011991">
    <property type="entry name" value="ArsR-like_HTH"/>
</dbReference>
<dbReference type="InterPro" id="IPR036390">
    <property type="entry name" value="WH_DNA-bd_sf"/>
</dbReference>
<dbReference type="PRINTS" id="PR00033">
    <property type="entry name" value="HTHASNC"/>
</dbReference>
<evidence type="ECO:0000313" key="6">
    <source>
        <dbReference type="Proteomes" id="UP000184368"/>
    </source>
</evidence>
<dbReference type="Pfam" id="PF01037">
    <property type="entry name" value="AsnC_trans_reg"/>
    <property type="match status" value="1"/>
</dbReference>
<dbReference type="InterPro" id="IPR019887">
    <property type="entry name" value="Tscrpt_reg_AsnC/Lrp_C"/>
</dbReference>
<gene>
    <name evidence="5" type="ORF">SAMN05444008_10273</name>
</gene>
<sequence length="158" mass="17862">MSEKNGLDEIDRKILNELARDAEKPYSQIAKSLDVSNTMIHQRIARMKQLGVIEQTEIKLNEKHLGYGSSAFTGIILKEVSNTAKVMEALDKIPEVVECYFVSGAYNLFVKIIAKNNDHLMHVLYEKIDSIKGIVRTETLINFRTVIKRGCPIPDADI</sequence>
<dbReference type="PROSITE" id="PS50956">
    <property type="entry name" value="HTH_ASNC_2"/>
    <property type="match status" value="1"/>
</dbReference>
<evidence type="ECO:0000313" key="5">
    <source>
        <dbReference type="EMBL" id="SHE61210.1"/>
    </source>
</evidence>
<dbReference type="SMART" id="SM00344">
    <property type="entry name" value="HTH_ASNC"/>
    <property type="match status" value="1"/>
</dbReference>
<dbReference type="InterPro" id="IPR050684">
    <property type="entry name" value="HTH-Siroheme_Decarb"/>
</dbReference>
<dbReference type="GO" id="GO:0006355">
    <property type="term" value="P:regulation of DNA-templated transcription"/>
    <property type="evidence" value="ECO:0007669"/>
    <property type="project" value="UniProtKB-ARBA"/>
</dbReference>
<dbReference type="AlphaFoldDB" id="A0A1M4UX47"/>
<keyword evidence="1" id="KW-0805">Transcription regulation</keyword>
<dbReference type="SUPFAM" id="SSF54909">
    <property type="entry name" value="Dimeric alpha+beta barrel"/>
    <property type="match status" value="1"/>
</dbReference>
<dbReference type="InterPro" id="IPR000485">
    <property type="entry name" value="AsnC-type_HTH_dom"/>
</dbReference>
<dbReference type="EMBL" id="FQUO01000002">
    <property type="protein sequence ID" value="SHE61210.1"/>
    <property type="molecule type" value="Genomic_DNA"/>
</dbReference>
<keyword evidence="6" id="KW-1185">Reference proteome</keyword>
<accession>A0A1M4UX47</accession>
<evidence type="ECO:0000256" key="2">
    <source>
        <dbReference type="ARBA" id="ARBA00023125"/>
    </source>
</evidence>
<dbReference type="PANTHER" id="PTHR43413">
    <property type="entry name" value="TRANSCRIPTIONAL REGULATOR, ASNC FAMILY"/>
    <property type="match status" value="1"/>
</dbReference>
<proteinExistence type="predicted"/>
<keyword evidence="3" id="KW-0804">Transcription</keyword>
<dbReference type="Pfam" id="PF13404">
    <property type="entry name" value="HTH_AsnC-type"/>
    <property type="match status" value="1"/>
</dbReference>
<dbReference type="SUPFAM" id="SSF46785">
    <property type="entry name" value="Winged helix' DNA-binding domain"/>
    <property type="match status" value="1"/>
</dbReference>
<dbReference type="OrthoDB" id="9800326at2"/>